<dbReference type="Gene3D" id="3.40.190.10">
    <property type="entry name" value="Periplasmic binding protein-like II"/>
    <property type="match status" value="1"/>
</dbReference>
<feature type="signal peptide" evidence="2">
    <location>
        <begin position="1"/>
        <end position="28"/>
    </location>
</feature>
<dbReference type="SUPFAM" id="SSF53850">
    <property type="entry name" value="Periplasmic binding protein-like II"/>
    <property type="match status" value="1"/>
</dbReference>
<dbReference type="InterPro" id="IPR042100">
    <property type="entry name" value="Bug_dom1"/>
</dbReference>
<comment type="caution">
    <text evidence="3">The sequence shown here is derived from an EMBL/GenBank/DDBJ whole genome shotgun (WGS) entry which is preliminary data.</text>
</comment>
<keyword evidence="2" id="KW-0732">Signal</keyword>
<dbReference type="PANTHER" id="PTHR42928">
    <property type="entry name" value="TRICARBOXYLATE-BINDING PROTEIN"/>
    <property type="match status" value="1"/>
</dbReference>
<comment type="similarity">
    <text evidence="1">Belongs to the UPF0065 (bug) family.</text>
</comment>
<dbReference type="InterPro" id="IPR006311">
    <property type="entry name" value="TAT_signal"/>
</dbReference>
<dbReference type="EMBL" id="JAGIZA010000005">
    <property type="protein sequence ID" value="MBP0493410.1"/>
    <property type="molecule type" value="Genomic_DNA"/>
</dbReference>
<sequence length="336" mass="35827">MLPTRRALLGAAAVAPLGLPALAPSALAQGTNWPARPPRIVVPYAPGGAVDLTGRLLAERLQGILGQNVVVDNRGGAGGNIGADFVARSEKDGYTILLTSVSIMAANKYLYRRSMPLEPLRDLAPVTRVTTGTVLLIVNANRPWKTFGELIAAAKKDPGKLTMGSSGTGTVSHITISTVAKAAGVDITHVPYRGGGPAFADLLAGNIDMMFDVIPAAMPNVREGKFRPLAVGSAERITYVPELRDVPSMKELLPGSNIDMQSWYAVNLPAGTPRPVVDKLHAALLQVVKSDDFKGRMEPQGFTPAWDETPEAYGEYLKQQDQLWKRLVEESGASLD</sequence>
<feature type="chain" id="PRO_5038060448" evidence="2">
    <location>
        <begin position="29"/>
        <end position="336"/>
    </location>
</feature>
<proteinExistence type="inferred from homology"/>
<dbReference type="Gene3D" id="3.40.190.150">
    <property type="entry name" value="Bordetella uptake gene, domain 1"/>
    <property type="match status" value="1"/>
</dbReference>
<evidence type="ECO:0000256" key="2">
    <source>
        <dbReference type="SAM" id="SignalP"/>
    </source>
</evidence>
<evidence type="ECO:0000313" key="4">
    <source>
        <dbReference type="Proteomes" id="UP000677537"/>
    </source>
</evidence>
<dbReference type="Proteomes" id="UP000677537">
    <property type="component" value="Unassembled WGS sequence"/>
</dbReference>
<dbReference type="PIRSF" id="PIRSF017082">
    <property type="entry name" value="YflP"/>
    <property type="match status" value="1"/>
</dbReference>
<gene>
    <name evidence="3" type="ORF">J5Y10_11540</name>
</gene>
<dbReference type="CDD" id="cd07012">
    <property type="entry name" value="PBP2_Bug_TTT"/>
    <property type="match status" value="1"/>
</dbReference>
<dbReference type="RefSeq" id="WP_209373641.1">
    <property type="nucleotide sequence ID" value="NZ_JAGIZA010000005.1"/>
</dbReference>
<organism evidence="3 4">
    <name type="scientific">Roseomonas indoligenes</name>
    <dbReference type="NCBI Taxonomy" id="2820811"/>
    <lineage>
        <taxon>Bacteria</taxon>
        <taxon>Pseudomonadati</taxon>
        <taxon>Pseudomonadota</taxon>
        <taxon>Alphaproteobacteria</taxon>
        <taxon>Acetobacterales</taxon>
        <taxon>Roseomonadaceae</taxon>
        <taxon>Roseomonas</taxon>
    </lineage>
</organism>
<reference evidence="3" key="1">
    <citation type="submission" date="2021-03" db="EMBL/GenBank/DDBJ databases">
        <authorList>
            <person name="So Y."/>
        </authorList>
    </citation>
    <scope>NUCLEOTIDE SEQUENCE</scope>
    <source>
        <strain evidence="3">SG15</strain>
    </source>
</reference>
<evidence type="ECO:0000313" key="3">
    <source>
        <dbReference type="EMBL" id="MBP0493410.1"/>
    </source>
</evidence>
<dbReference type="PANTHER" id="PTHR42928:SF5">
    <property type="entry name" value="BLR1237 PROTEIN"/>
    <property type="match status" value="1"/>
</dbReference>
<dbReference type="Pfam" id="PF03401">
    <property type="entry name" value="TctC"/>
    <property type="match status" value="1"/>
</dbReference>
<dbReference type="InterPro" id="IPR005064">
    <property type="entry name" value="BUG"/>
</dbReference>
<evidence type="ECO:0000256" key="1">
    <source>
        <dbReference type="ARBA" id="ARBA00006987"/>
    </source>
</evidence>
<dbReference type="AlphaFoldDB" id="A0A940MYJ6"/>
<dbReference type="PROSITE" id="PS51318">
    <property type="entry name" value="TAT"/>
    <property type="match status" value="1"/>
</dbReference>
<protein>
    <submittedName>
        <fullName evidence="3">Tripartite tricarboxylate transporter substrate binding protein</fullName>
    </submittedName>
</protein>
<keyword evidence="4" id="KW-1185">Reference proteome</keyword>
<name>A0A940MYJ6_9PROT</name>
<accession>A0A940MYJ6</accession>